<dbReference type="InterPro" id="IPR011006">
    <property type="entry name" value="CheY-like_superfamily"/>
</dbReference>
<dbReference type="RefSeq" id="WP_189512219.1">
    <property type="nucleotide sequence ID" value="NZ_BMXG01000004.1"/>
</dbReference>
<feature type="modified residue" description="4-aspartylphosphate" evidence="6">
    <location>
        <position position="54"/>
    </location>
</feature>
<evidence type="ECO:0000256" key="6">
    <source>
        <dbReference type="PROSITE-ProRule" id="PRU00169"/>
    </source>
</evidence>
<dbReference type="GO" id="GO:0003677">
    <property type="term" value="F:DNA binding"/>
    <property type="evidence" value="ECO:0007669"/>
    <property type="project" value="UniProtKB-KW"/>
</dbReference>
<dbReference type="Gene3D" id="3.40.50.2300">
    <property type="match status" value="1"/>
</dbReference>
<evidence type="ECO:0000259" key="7">
    <source>
        <dbReference type="PROSITE" id="PS50110"/>
    </source>
</evidence>
<dbReference type="AlphaFoldDB" id="A0A8J3D9Z3"/>
<gene>
    <name evidence="8" type="ORF">GCM10007047_08550</name>
</gene>
<dbReference type="FunFam" id="3.40.50.2300:FF:000001">
    <property type="entry name" value="DNA-binding response regulator PhoB"/>
    <property type="match status" value="1"/>
</dbReference>
<reference evidence="8" key="1">
    <citation type="journal article" date="2014" name="Int. J. Syst. Evol. Microbiol.">
        <title>Complete genome sequence of Corynebacterium casei LMG S-19264T (=DSM 44701T), isolated from a smear-ripened cheese.</title>
        <authorList>
            <consortium name="US DOE Joint Genome Institute (JGI-PGF)"/>
            <person name="Walter F."/>
            <person name="Albersmeier A."/>
            <person name="Kalinowski J."/>
            <person name="Ruckert C."/>
        </authorList>
    </citation>
    <scope>NUCLEOTIDE SEQUENCE</scope>
    <source>
        <strain evidence="8">KCTC 12870</strain>
    </source>
</reference>
<dbReference type="PANTHER" id="PTHR45339">
    <property type="entry name" value="HYBRID SIGNAL TRANSDUCTION HISTIDINE KINASE J"/>
    <property type="match status" value="1"/>
</dbReference>
<name>A0A8J3D9Z3_9BACT</name>
<comment type="caution">
    <text evidence="8">The sequence shown here is derived from an EMBL/GenBank/DDBJ whole genome shotgun (WGS) entry which is preliminary data.</text>
</comment>
<feature type="domain" description="Response regulatory" evidence="7">
    <location>
        <begin position="5"/>
        <end position="121"/>
    </location>
</feature>
<keyword evidence="3" id="KW-0805">Transcription regulation</keyword>
<keyword evidence="2" id="KW-0902">Two-component regulatory system</keyword>
<proteinExistence type="predicted"/>
<evidence type="ECO:0000256" key="4">
    <source>
        <dbReference type="ARBA" id="ARBA00023125"/>
    </source>
</evidence>
<keyword evidence="5" id="KW-0804">Transcription</keyword>
<reference evidence="8" key="2">
    <citation type="submission" date="2020-09" db="EMBL/GenBank/DDBJ databases">
        <authorList>
            <person name="Sun Q."/>
            <person name="Kim S."/>
        </authorList>
    </citation>
    <scope>NUCLEOTIDE SEQUENCE</scope>
    <source>
        <strain evidence="8">KCTC 12870</strain>
    </source>
</reference>
<dbReference type="EMBL" id="BMXG01000004">
    <property type="protein sequence ID" value="GHB95182.1"/>
    <property type="molecule type" value="Genomic_DNA"/>
</dbReference>
<dbReference type="GO" id="GO:0000160">
    <property type="term" value="P:phosphorelay signal transduction system"/>
    <property type="evidence" value="ECO:0007669"/>
    <property type="project" value="UniProtKB-KW"/>
</dbReference>
<evidence type="ECO:0000313" key="9">
    <source>
        <dbReference type="Proteomes" id="UP000642829"/>
    </source>
</evidence>
<sequence length="130" mass="14839">MNSCHILVIEDNPTLCDMVRRRLNRRGYHTTSAGDGNKGLQAAKDQLPHLILLDMSLPGMDGWTVATRLRQSEQTRHIPIIALTAHAMQGDRERALEAGCDEFETKPINFERLFQKIDHFLTQIDEQQES</sequence>
<accession>A0A8J3D9Z3</accession>
<evidence type="ECO:0000256" key="5">
    <source>
        <dbReference type="ARBA" id="ARBA00023163"/>
    </source>
</evidence>
<evidence type="ECO:0000256" key="3">
    <source>
        <dbReference type="ARBA" id="ARBA00023015"/>
    </source>
</evidence>
<dbReference type="PANTHER" id="PTHR45339:SF5">
    <property type="entry name" value="HISTIDINE KINASE"/>
    <property type="match status" value="1"/>
</dbReference>
<dbReference type="SUPFAM" id="SSF52172">
    <property type="entry name" value="CheY-like"/>
    <property type="match status" value="1"/>
</dbReference>
<dbReference type="PROSITE" id="PS50110">
    <property type="entry name" value="RESPONSE_REGULATORY"/>
    <property type="match status" value="1"/>
</dbReference>
<keyword evidence="4" id="KW-0238">DNA-binding</keyword>
<evidence type="ECO:0000256" key="1">
    <source>
        <dbReference type="ARBA" id="ARBA00022553"/>
    </source>
</evidence>
<evidence type="ECO:0000256" key="2">
    <source>
        <dbReference type="ARBA" id="ARBA00023012"/>
    </source>
</evidence>
<dbReference type="InterPro" id="IPR001789">
    <property type="entry name" value="Sig_transdc_resp-reg_receiver"/>
</dbReference>
<dbReference type="SMART" id="SM00448">
    <property type="entry name" value="REC"/>
    <property type="match status" value="1"/>
</dbReference>
<organism evidence="8 9">
    <name type="scientific">Cerasicoccus arenae</name>
    <dbReference type="NCBI Taxonomy" id="424488"/>
    <lineage>
        <taxon>Bacteria</taxon>
        <taxon>Pseudomonadati</taxon>
        <taxon>Verrucomicrobiota</taxon>
        <taxon>Opitutia</taxon>
        <taxon>Puniceicoccales</taxon>
        <taxon>Cerasicoccaceae</taxon>
        <taxon>Cerasicoccus</taxon>
    </lineage>
</organism>
<evidence type="ECO:0000313" key="8">
    <source>
        <dbReference type="EMBL" id="GHB95182.1"/>
    </source>
</evidence>
<dbReference type="Proteomes" id="UP000642829">
    <property type="component" value="Unassembled WGS sequence"/>
</dbReference>
<keyword evidence="1 6" id="KW-0597">Phosphoprotein</keyword>
<dbReference type="Pfam" id="PF00072">
    <property type="entry name" value="Response_reg"/>
    <property type="match status" value="1"/>
</dbReference>
<protein>
    <submittedName>
        <fullName evidence="8">Two-component system response regulator</fullName>
    </submittedName>
</protein>
<keyword evidence="9" id="KW-1185">Reference proteome</keyword>